<sequence length="55" mass="6362">MLCTQTLTTTLDAKWELRSTFARVVTQDLLFKLYAHCGYDVPAHTHQEGYEELSE</sequence>
<keyword evidence="2" id="KW-1185">Reference proteome</keyword>
<dbReference type="Proteomes" id="UP000037035">
    <property type="component" value="Unassembled WGS sequence"/>
</dbReference>
<name>A0A0L6UUC8_9BASI</name>
<gene>
    <name evidence="1" type="ORF">VP01_3696g2</name>
</gene>
<evidence type="ECO:0000313" key="2">
    <source>
        <dbReference type="Proteomes" id="UP000037035"/>
    </source>
</evidence>
<organism evidence="1 2">
    <name type="scientific">Puccinia sorghi</name>
    <dbReference type="NCBI Taxonomy" id="27349"/>
    <lineage>
        <taxon>Eukaryota</taxon>
        <taxon>Fungi</taxon>
        <taxon>Dikarya</taxon>
        <taxon>Basidiomycota</taxon>
        <taxon>Pucciniomycotina</taxon>
        <taxon>Pucciniomycetes</taxon>
        <taxon>Pucciniales</taxon>
        <taxon>Pucciniaceae</taxon>
        <taxon>Puccinia</taxon>
    </lineage>
</organism>
<protein>
    <submittedName>
        <fullName evidence="1">Uncharacterized protein</fullName>
    </submittedName>
</protein>
<proteinExistence type="predicted"/>
<dbReference type="AlphaFoldDB" id="A0A0L6UUC8"/>
<accession>A0A0L6UUC8</accession>
<comment type="caution">
    <text evidence="1">The sequence shown here is derived from an EMBL/GenBank/DDBJ whole genome shotgun (WGS) entry which is preliminary data.</text>
</comment>
<dbReference type="VEuPathDB" id="FungiDB:VP01_3696g2"/>
<evidence type="ECO:0000313" key="1">
    <source>
        <dbReference type="EMBL" id="KNZ52104.1"/>
    </source>
</evidence>
<dbReference type="EMBL" id="LAVV01008719">
    <property type="protein sequence ID" value="KNZ52104.1"/>
    <property type="molecule type" value="Genomic_DNA"/>
</dbReference>
<reference evidence="1 2" key="1">
    <citation type="submission" date="2015-08" db="EMBL/GenBank/DDBJ databases">
        <title>Next Generation Sequencing and Analysis of the Genome of Puccinia sorghi L Schw, the Causal Agent of Maize Common Rust.</title>
        <authorList>
            <person name="Rochi L."/>
            <person name="Burguener G."/>
            <person name="Darino M."/>
            <person name="Turjanski A."/>
            <person name="Kreff E."/>
            <person name="Dieguez M.J."/>
            <person name="Sacco F."/>
        </authorList>
    </citation>
    <scope>NUCLEOTIDE SEQUENCE [LARGE SCALE GENOMIC DNA]</scope>
    <source>
        <strain evidence="1 2">RO10H11247</strain>
    </source>
</reference>